<protein>
    <submittedName>
        <fullName evidence="4">UDP-N-acetylmuramoyl-tripeptide--D-alanyl-D-alanine ligase</fullName>
    </submittedName>
</protein>
<evidence type="ECO:0000313" key="4">
    <source>
        <dbReference type="EMBL" id="CAA3009402.1"/>
    </source>
</evidence>
<dbReference type="InterPro" id="IPR051046">
    <property type="entry name" value="MurCDEF_CellWall_CoF430Synth"/>
</dbReference>
<gene>
    <name evidence="4" type="ORF">OLEA9_A015353</name>
</gene>
<keyword evidence="1 4" id="KW-0436">Ligase</keyword>
<dbReference type="Gramene" id="OE9A015353T1">
    <property type="protein sequence ID" value="OE9A015353C1"/>
    <property type="gene ID" value="OE9A015353"/>
</dbReference>
<dbReference type="PANTHER" id="PTHR43024:SF1">
    <property type="entry name" value="UDP-N-ACETYLMURAMOYL-TRIPEPTIDE--D-ALANYL-D-ALANINE LIGASE"/>
    <property type="match status" value="1"/>
</dbReference>
<keyword evidence="5" id="KW-1185">Reference proteome</keyword>
<dbReference type="GO" id="GO:0005524">
    <property type="term" value="F:ATP binding"/>
    <property type="evidence" value="ECO:0007669"/>
    <property type="project" value="UniProtKB-KW"/>
</dbReference>
<keyword evidence="3" id="KW-0067">ATP-binding</keyword>
<evidence type="ECO:0000256" key="1">
    <source>
        <dbReference type="ARBA" id="ARBA00022598"/>
    </source>
</evidence>
<dbReference type="PANTHER" id="PTHR43024">
    <property type="entry name" value="UDP-N-ACETYLMURAMOYL-TRIPEPTIDE--D-ALANYL-D-ALANINE LIGASE"/>
    <property type="match status" value="1"/>
</dbReference>
<evidence type="ECO:0000256" key="2">
    <source>
        <dbReference type="ARBA" id="ARBA00022741"/>
    </source>
</evidence>
<accession>A0A8S0TTX6</accession>
<reference evidence="4 5" key="1">
    <citation type="submission" date="2019-12" db="EMBL/GenBank/DDBJ databases">
        <authorList>
            <person name="Alioto T."/>
            <person name="Alioto T."/>
            <person name="Gomez Garrido J."/>
        </authorList>
    </citation>
    <scope>NUCLEOTIDE SEQUENCE [LARGE SCALE GENOMIC DNA]</scope>
</reference>
<proteinExistence type="predicted"/>
<dbReference type="Gene3D" id="3.90.190.20">
    <property type="entry name" value="Mur ligase, C-terminal domain"/>
    <property type="match status" value="1"/>
</dbReference>
<dbReference type="InterPro" id="IPR036565">
    <property type="entry name" value="Mur-like_cat_sf"/>
</dbReference>
<dbReference type="GO" id="GO:0016881">
    <property type="term" value="F:acid-amino acid ligase activity"/>
    <property type="evidence" value="ECO:0007669"/>
    <property type="project" value="InterPro"/>
</dbReference>
<name>A0A8S0TTX6_OLEEU</name>
<evidence type="ECO:0000313" key="5">
    <source>
        <dbReference type="Proteomes" id="UP000594638"/>
    </source>
</evidence>
<dbReference type="Proteomes" id="UP000594638">
    <property type="component" value="Unassembled WGS sequence"/>
</dbReference>
<evidence type="ECO:0000256" key="3">
    <source>
        <dbReference type="ARBA" id="ARBA00022840"/>
    </source>
</evidence>
<dbReference type="OrthoDB" id="2020781at2759"/>
<organism evidence="4 5">
    <name type="scientific">Olea europaea subsp. europaea</name>
    <dbReference type="NCBI Taxonomy" id="158383"/>
    <lineage>
        <taxon>Eukaryota</taxon>
        <taxon>Viridiplantae</taxon>
        <taxon>Streptophyta</taxon>
        <taxon>Embryophyta</taxon>
        <taxon>Tracheophyta</taxon>
        <taxon>Spermatophyta</taxon>
        <taxon>Magnoliopsida</taxon>
        <taxon>eudicotyledons</taxon>
        <taxon>Gunneridae</taxon>
        <taxon>Pentapetalae</taxon>
        <taxon>asterids</taxon>
        <taxon>lamiids</taxon>
        <taxon>Lamiales</taxon>
        <taxon>Oleaceae</taxon>
        <taxon>Oleeae</taxon>
        <taxon>Olea</taxon>
    </lineage>
</organism>
<dbReference type="EMBL" id="CACTIH010007317">
    <property type="protein sequence ID" value="CAA3009402.1"/>
    <property type="molecule type" value="Genomic_DNA"/>
</dbReference>
<dbReference type="InterPro" id="IPR036615">
    <property type="entry name" value="Mur_ligase_C_dom_sf"/>
</dbReference>
<dbReference type="AlphaFoldDB" id="A0A8S0TTX6"/>
<dbReference type="SUPFAM" id="SSF53244">
    <property type="entry name" value="MurD-like peptide ligases, peptide-binding domain"/>
    <property type="match status" value="1"/>
</dbReference>
<comment type="caution">
    <text evidence="4">The sequence shown here is derived from an EMBL/GenBank/DDBJ whole genome shotgun (WGS) entry which is preliminary data.</text>
</comment>
<sequence>MGDFERCMPGNICVLNADDPLVMSLPVPVGVKKILLERYRNVELVSGPINMEIPYRHIIQPAEVKFVIPSPGLHLALDACAAAAVATFLGVLLALCGKSFSTFIPIHGRKVAILGDMLELRPKEIMFHELILQHCLDARIDLMALVGKRFLTAAENLNIDKGMKLYPTLELFSGNEGMIFWKTIVAEGRCRISWLQ</sequence>
<keyword evidence="2" id="KW-0547">Nucleotide-binding</keyword>
<dbReference type="SUPFAM" id="SSF53623">
    <property type="entry name" value="MurD-like peptide ligases, catalytic domain"/>
    <property type="match status" value="1"/>
</dbReference>